<dbReference type="PANTHER" id="PTHR21180">
    <property type="entry name" value="ENDONUCLEASE/EXONUCLEASE/PHOSPHATASE FAMILY DOMAIN-CONTAINING PROTEIN 1"/>
    <property type="match status" value="1"/>
</dbReference>
<keyword evidence="2" id="KW-1185">Reference proteome</keyword>
<dbReference type="Proteomes" id="UP000632273">
    <property type="component" value="Unassembled WGS sequence"/>
</dbReference>
<proteinExistence type="predicted"/>
<reference evidence="2" key="1">
    <citation type="journal article" date="2019" name="Int. J. Syst. Evol. Microbiol.">
        <title>The Global Catalogue of Microorganisms (GCM) 10K type strain sequencing project: providing services to taxonomists for standard genome sequencing and annotation.</title>
        <authorList>
            <consortium name="The Broad Institute Genomics Platform"/>
            <consortium name="The Broad Institute Genome Sequencing Center for Infectious Disease"/>
            <person name="Wu L."/>
            <person name="Ma J."/>
        </authorList>
    </citation>
    <scope>NUCLEOTIDE SEQUENCE [LARGE SCALE GENOMIC DNA]</scope>
    <source>
        <strain evidence="2">CGMCC 1.15197</strain>
    </source>
</reference>
<dbReference type="RefSeq" id="WP_188810329.1">
    <property type="nucleotide sequence ID" value="NZ_BMHT01000001.1"/>
</dbReference>
<dbReference type="PANTHER" id="PTHR21180:SF32">
    <property type="entry name" value="ENDONUCLEASE_EXONUCLEASE_PHOSPHATASE FAMILY DOMAIN-CONTAINING PROTEIN 1"/>
    <property type="match status" value="1"/>
</dbReference>
<dbReference type="InterPro" id="IPR010994">
    <property type="entry name" value="RuvA_2-like"/>
</dbReference>
<evidence type="ECO:0008006" key="3">
    <source>
        <dbReference type="Google" id="ProtNLM"/>
    </source>
</evidence>
<sequence length="341" mass="38796">MKVKQARSSTPPPSFFIKAQTAIRRYFGFSRRETSGFVVLVLLLLLWLFLPALLRPALPQYDPAADQRQLDKLAAELAAQRQPRTFSRYPRRRYAARVPVAQVALAPFDPNTLTPLDWEARGLPHFVAERIVHFRDVIGGFKAKEQIRRTYGLPDSVYARLAPYILLPDQLPPRAARDYAASNRFASKFADRLGFPASKFARKPTHLAAFDLNAADTTQLMQIRGIGRGISARIVAYRARLGGFVRAEQMAEIYSLRDAPDLVDSLRKYTFVKPSFAPAPVDVNNASFDELQNHPYLGKRLARVVVAFRQQHGPFKQADDLRQIRILDDATFEKLRPYLRF</sequence>
<gene>
    <name evidence="1" type="ORF">GCM10011383_03520</name>
</gene>
<comment type="caution">
    <text evidence="1">The sequence shown here is derived from an EMBL/GenBank/DDBJ whole genome shotgun (WGS) entry which is preliminary data.</text>
</comment>
<protein>
    <recommendedName>
        <fullName evidence="3">Helix-hairpin-helix domain-containing protein</fullName>
    </recommendedName>
</protein>
<evidence type="ECO:0000313" key="1">
    <source>
        <dbReference type="EMBL" id="GGE96064.1"/>
    </source>
</evidence>
<evidence type="ECO:0000313" key="2">
    <source>
        <dbReference type="Proteomes" id="UP000632273"/>
    </source>
</evidence>
<name>A0ABQ1TLR4_9BACT</name>
<accession>A0ABQ1TLR4</accession>
<dbReference type="Gene3D" id="1.10.150.320">
    <property type="entry name" value="Photosystem II 12 kDa extrinsic protein"/>
    <property type="match status" value="1"/>
</dbReference>
<dbReference type="Pfam" id="PF12836">
    <property type="entry name" value="HHH_3"/>
    <property type="match status" value="2"/>
</dbReference>
<dbReference type="EMBL" id="BMHT01000001">
    <property type="protein sequence ID" value="GGE96064.1"/>
    <property type="molecule type" value="Genomic_DNA"/>
</dbReference>
<dbReference type="Gene3D" id="1.10.150.280">
    <property type="entry name" value="AF1531-like domain"/>
    <property type="match status" value="1"/>
</dbReference>
<organism evidence="1 2">
    <name type="scientific">Hymenobacter cavernae</name>
    <dbReference type="NCBI Taxonomy" id="2044852"/>
    <lineage>
        <taxon>Bacteria</taxon>
        <taxon>Pseudomonadati</taxon>
        <taxon>Bacteroidota</taxon>
        <taxon>Cytophagia</taxon>
        <taxon>Cytophagales</taxon>
        <taxon>Hymenobacteraceae</taxon>
        <taxon>Hymenobacter</taxon>
    </lineage>
</organism>
<dbReference type="SUPFAM" id="SSF47781">
    <property type="entry name" value="RuvA domain 2-like"/>
    <property type="match status" value="3"/>
</dbReference>
<dbReference type="InterPro" id="IPR051675">
    <property type="entry name" value="Endo/Exo/Phosphatase_dom_1"/>
</dbReference>